<keyword evidence="5" id="KW-0408">Iron</keyword>
<dbReference type="InterPro" id="IPR036909">
    <property type="entry name" value="Cyt_c-like_dom_sf"/>
</dbReference>
<sequence length="222" mass="24052">MIQVKITNVIERVFPLSFSLLLFGSLPLSANETLVAAGEQQALVCTACHQMEADGVAAVGPPLWGLAERNIASFKGFNYSDALKQQQGQWDAAKLDAFLASPDEFAPGTNMIFPGVKDPGARAAIIAWLATKNPTPPEWITQSADEPVKSPGEGILAPGKNMALVASACSACHSLYLVTQQGLSKERWDEILTWMVDEQGMDEMDPDDREAILVYLSTYYGM</sequence>
<evidence type="ECO:0000256" key="1">
    <source>
        <dbReference type="ARBA" id="ARBA00022448"/>
    </source>
</evidence>
<dbReference type="InterPro" id="IPR009056">
    <property type="entry name" value="Cyt_c-like_dom"/>
</dbReference>
<keyword evidence="2" id="KW-0349">Heme</keyword>
<dbReference type="Gene3D" id="1.10.760.10">
    <property type="entry name" value="Cytochrome c-like domain"/>
    <property type="match status" value="2"/>
</dbReference>
<protein>
    <submittedName>
        <fullName evidence="6">C-type cytochrome</fullName>
    </submittedName>
</protein>
<name>A0A7X4Y160_9GAMM</name>
<dbReference type="SUPFAM" id="SSF46626">
    <property type="entry name" value="Cytochrome c"/>
    <property type="match status" value="2"/>
</dbReference>
<dbReference type="GO" id="GO:0046872">
    <property type="term" value="F:metal ion binding"/>
    <property type="evidence" value="ECO:0007669"/>
    <property type="project" value="UniProtKB-KW"/>
</dbReference>
<accession>A0A7X4Y160</accession>
<keyword evidence="4" id="KW-0249">Electron transport</keyword>
<comment type="caution">
    <text evidence="6">The sequence shown here is derived from an EMBL/GenBank/DDBJ whole genome shotgun (WGS) entry which is preliminary data.</text>
</comment>
<dbReference type="PRINTS" id="PR00604">
    <property type="entry name" value="CYTCHRMECIAB"/>
</dbReference>
<keyword evidence="1" id="KW-0813">Transport</keyword>
<dbReference type="PANTHER" id="PTHR11961">
    <property type="entry name" value="CYTOCHROME C"/>
    <property type="match status" value="1"/>
</dbReference>
<evidence type="ECO:0000256" key="2">
    <source>
        <dbReference type="ARBA" id="ARBA00022617"/>
    </source>
</evidence>
<dbReference type="EMBL" id="WXWW01000055">
    <property type="protein sequence ID" value="NAW64267.1"/>
    <property type="molecule type" value="Genomic_DNA"/>
</dbReference>
<dbReference type="AlphaFoldDB" id="A0A7X4Y160"/>
<gene>
    <name evidence="6" type="ORF">CAG72_03460</name>
</gene>
<organism evidence="6 7">
    <name type="scientific">Photobacterium halotolerans</name>
    <dbReference type="NCBI Taxonomy" id="265726"/>
    <lineage>
        <taxon>Bacteria</taxon>
        <taxon>Pseudomonadati</taxon>
        <taxon>Pseudomonadota</taxon>
        <taxon>Gammaproteobacteria</taxon>
        <taxon>Vibrionales</taxon>
        <taxon>Vibrionaceae</taxon>
        <taxon>Photobacterium</taxon>
    </lineage>
</organism>
<proteinExistence type="predicted"/>
<dbReference type="GO" id="GO:0009055">
    <property type="term" value="F:electron transfer activity"/>
    <property type="evidence" value="ECO:0007669"/>
    <property type="project" value="InterPro"/>
</dbReference>
<evidence type="ECO:0000256" key="4">
    <source>
        <dbReference type="ARBA" id="ARBA00022982"/>
    </source>
</evidence>
<keyword evidence="3" id="KW-0479">Metal-binding</keyword>
<dbReference type="Proteomes" id="UP000465712">
    <property type="component" value="Unassembled WGS sequence"/>
</dbReference>
<dbReference type="GO" id="GO:0020037">
    <property type="term" value="F:heme binding"/>
    <property type="evidence" value="ECO:0007669"/>
    <property type="project" value="InterPro"/>
</dbReference>
<evidence type="ECO:0000313" key="6">
    <source>
        <dbReference type="EMBL" id="NAW64267.1"/>
    </source>
</evidence>
<evidence type="ECO:0000256" key="3">
    <source>
        <dbReference type="ARBA" id="ARBA00022723"/>
    </source>
</evidence>
<reference evidence="6 7" key="1">
    <citation type="submission" date="2017-05" db="EMBL/GenBank/DDBJ databases">
        <title>High clonality and local adaptation shapes Vibrionaceae linages within an endangered oasis.</title>
        <authorList>
            <person name="Vazquez-Rosas-Landa M."/>
        </authorList>
    </citation>
    <scope>NUCLEOTIDE SEQUENCE [LARGE SCALE GENOMIC DNA]</scope>
    <source>
        <strain evidence="6 7">P46_P4S1P180</strain>
    </source>
</reference>
<evidence type="ECO:0000256" key="5">
    <source>
        <dbReference type="ARBA" id="ARBA00023004"/>
    </source>
</evidence>
<dbReference type="InterPro" id="IPR002327">
    <property type="entry name" value="Cyt_c_1A/1B"/>
</dbReference>
<dbReference type="OrthoDB" id="9805828at2"/>
<dbReference type="PROSITE" id="PS51007">
    <property type="entry name" value="CYTC"/>
    <property type="match status" value="1"/>
</dbReference>
<evidence type="ECO:0000313" key="7">
    <source>
        <dbReference type="Proteomes" id="UP000465712"/>
    </source>
</evidence>